<dbReference type="RefSeq" id="WP_279186746.1">
    <property type="nucleotide sequence ID" value="NZ_CACRUA010000026.1"/>
</dbReference>
<protein>
    <submittedName>
        <fullName evidence="1">Uncharacterized protein</fullName>
    </submittedName>
</protein>
<proteinExistence type="predicted"/>
<dbReference type="AlphaFoldDB" id="A0A6N3EKG1"/>
<evidence type="ECO:0000313" key="1">
    <source>
        <dbReference type="EMBL" id="VYU41620.1"/>
    </source>
</evidence>
<sequence length="112" mass="12623">MSYNPYAIMYDATMDVYRWQEVEVNGITKQVRTAVAVGRPCRYSSSGQAAAGTPNPSIQNSHKLFCGLEEDVKEGDQLLITLRTGKSIEVDLGECHPYTYQWQCEIKRDDNA</sequence>
<reference evidence="1" key="1">
    <citation type="submission" date="2019-11" db="EMBL/GenBank/DDBJ databases">
        <authorList>
            <person name="Feng L."/>
        </authorList>
    </citation>
    <scope>NUCLEOTIDE SEQUENCE</scope>
    <source>
        <strain evidence="1">CsymbiosumLFYP84</strain>
    </source>
</reference>
<dbReference type="EMBL" id="CACRUA010000026">
    <property type="protein sequence ID" value="VYU41620.1"/>
    <property type="molecule type" value="Genomic_DNA"/>
</dbReference>
<name>A0A6N3EKG1_CLOSY</name>
<organism evidence="1">
    <name type="scientific">Clostridium symbiosum</name>
    <name type="common">Bacteroides symbiosus</name>
    <dbReference type="NCBI Taxonomy" id="1512"/>
    <lineage>
        <taxon>Bacteria</taxon>
        <taxon>Bacillati</taxon>
        <taxon>Bacillota</taxon>
        <taxon>Clostridia</taxon>
        <taxon>Lachnospirales</taxon>
        <taxon>Lachnospiraceae</taxon>
        <taxon>Otoolea</taxon>
    </lineage>
</organism>
<accession>A0A6N3EKG1</accession>
<gene>
    <name evidence="1" type="ORF">CSLFYP84_02163</name>
</gene>